<comment type="caution">
    <text evidence="3">The sequence shown here is derived from an EMBL/GenBank/DDBJ whole genome shotgun (WGS) entry which is preliminary data.</text>
</comment>
<name>A0ABR8Y4B6_9BACT</name>
<dbReference type="Pfam" id="PF17415">
    <property type="entry name" value="NigD_C"/>
    <property type="match status" value="1"/>
</dbReference>
<reference evidence="3 4" key="1">
    <citation type="submission" date="2020-08" db="EMBL/GenBank/DDBJ databases">
        <title>A Genomic Blueprint of the Chicken Gut Microbiome.</title>
        <authorList>
            <person name="Gilroy R."/>
            <person name="Ravi A."/>
            <person name="Getino M."/>
            <person name="Pursley I."/>
            <person name="Horton D.L."/>
            <person name="Alikhan N.-F."/>
            <person name="Baker D."/>
            <person name="Gharbi K."/>
            <person name="Hall N."/>
            <person name="Watson M."/>
            <person name="Adriaenssens E.M."/>
            <person name="Foster-Nyarko E."/>
            <person name="Jarju S."/>
            <person name="Secka A."/>
            <person name="Antonio M."/>
            <person name="Oren A."/>
            <person name="Chaudhuri R."/>
            <person name="La Ragione R.M."/>
            <person name="Hildebrand F."/>
            <person name="Pallen M.J."/>
        </authorList>
    </citation>
    <scope>NUCLEOTIDE SEQUENCE [LARGE SCALE GENOMIC DNA]</scope>
    <source>
        <strain evidence="3 4">Sa1CVN1</strain>
    </source>
</reference>
<dbReference type="EMBL" id="JACSPP010000002">
    <property type="protein sequence ID" value="MBD8039048.1"/>
    <property type="molecule type" value="Genomic_DNA"/>
</dbReference>
<evidence type="ECO:0000256" key="1">
    <source>
        <dbReference type="SAM" id="SignalP"/>
    </source>
</evidence>
<keyword evidence="4" id="KW-1185">Reference proteome</keyword>
<dbReference type="RefSeq" id="WP_158100100.1">
    <property type="nucleotide sequence ID" value="NZ_JACSPP010000002.1"/>
</dbReference>
<dbReference type="Gene3D" id="2.60.40.2370">
    <property type="entry name" value="NigD-like, C-terminal beta sandwich domain"/>
    <property type="match status" value="1"/>
</dbReference>
<dbReference type="InterPro" id="IPR038143">
    <property type="entry name" value="NigD-like_C_dom_sf"/>
</dbReference>
<feature type="signal peptide" evidence="1">
    <location>
        <begin position="1"/>
        <end position="22"/>
    </location>
</feature>
<accession>A0ABR8Y4B6</accession>
<feature type="chain" id="PRO_5047170455" evidence="1">
    <location>
        <begin position="23"/>
        <end position="238"/>
    </location>
</feature>
<keyword evidence="1" id="KW-0732">Signal</keyword>
<sequence>MMKVKYFLVALTIAGLMGTLPSCTLTKDDTLDNLTQSDAGTFSTLGTVMMNGELLSIESDRYGTLMPENPEMISQIDADSTGQRVLIGFVYLNYVTPRSTHESYPVRIVDLLYKVETRRAEMLKADSVDMFGTDPLQITNASLSKNHLNIQYTYEGSAQTYHRFNLIVKEGSSPDTEGLLPVELRHDAGGDYATTSTESMISFTLESIDQFYPSGYKGFRIFYNSGANSRAEWKALKE</sequence>
<gene>
    <name evidence="3" type="ORF">H9625_01045</name>
</gene>
<dbReference type="InterPro" id="IPR035376">
    <property type="entry name" value="NigD_C"/>
</dbReference>
<dbReference type="Proteomes" id="UP000620874">
    <property type="component" value="Unassembled WGS sequence"/>
</dbReference>
<proteinExistence type="predicted"/>
<evidence type="ECO:0000259" key="2">
    <source>
        <dbReference type="Pfam" id="PF17415"/>
    </source>
</evidence>
<protein>
    <submittedName>
        <fullName evidence="3">NigD-like N-terminal domain-containing protein</fullName>
    </submittedName>
</protein>
<evidence type="ECO:0000313" key="3">
    <source>
        <dbReference type="EMBL" id="MBD8039048.1"/>
    </source>
</evidence>
<evidence type="ECO:0000313" key="4">
    <source>
        <dbReference type="Proteomes" id="UP000620874"/>
    </source>
</evidence>
<feature type="domain" description="NigD-like C-terminal" evidence="2">
    <location>
        <begin position="126"/>
        <end position="225"/>
    </location>
</feature>
<organism evidence="3 4">
    <name type="scientific">Phocaeicola intestinalis</name>
    <dbReference type="NCBI Taxonomy" id="2762212"/>
    <lineage>
        <taxon>Bacteria</taxon>
        <taxon>Pseudomonadati</taxon>
        <taxon>Bacteroidota</taxon>
        <taxon>Bacteroidia</taxon>
        <taxon>Bacteroidales</taxon>
        <taxon>Bacteroidaceae</taxon>
        <taxon>Phocaeicola</taxon>
    </lineage>
</organism>